<name>A0A0F9AE55_9ZZZZ</name>
<evidence type="ECO:0000259" key="2">
    <source>
        <dbReference type="Pfam" id="PF13231"/>
    </source>
</evidence>
<evidence type="ECO:0000313" key="3">
    <source>
        <dbReference type="EMBL" id="KKK96555.1"/>
    </source>
</evidence>
<reference evidence="3" key="1">
    <citation type="journal article" date="2015" name="Nature">
        <title>Complex archaea that bridge the gap between prokaryotes and eukaryotes.</title>
        <authorList>
            <person name="Spang A."/>
            <person name="Saw J.H."/>
            <person name="Jorgensen S.L."/>
            <person name="Zaremba-Niedzwiedzka K."/>
            <person name="Martijn J."/>
            <person name="Lind A.E."/>
            <person name="van Eijk R."/>
            <person name="Schleper C."/>
            <person name="Guy L."/>
            <person name="Ettema T.J."/>
        </authorList>
    </citation>
    <scope>NUCLEOTIDE SEQUENCE</scope>
</reference>
<proteinExistence type="predicted"/>
<feature type="domain" description="Glycosyltransferase RgtA/B/C/D-like" evidence="2">
    <location>
        <begin position="78"/>
        <end position="205"/>
    </location>
</feature>
<accession>A0A0F9AE55</accession>
<gene>
    <name evidence="3" type="ORF">LCGC14_2661580</name>
</gene>
<evidence type="ECO:0000256" key="1">
    <source>
        <dbReference type="SAM" id="Phobius"/>
    </source>
</evidence>
<feature type="transmembrane region" description="Helical" evidence="1">
    <location>
        <begin position="226"/>
        <end position="250"/>
    </location>
</feature>
<keyword evidence="1" id="KW-0472">Membrane</keyword>
<sequence length="253" mass="28265">MSEVAAPLPAEPAARRPLSLELRLTWEVVAYASFVIVGAGMRFWDLGSRALHHDESLHGFYAYGLFQGNGYEHNPLLHGPFQFFGTALTFFLTGGASDYTVRIFPALFGVALILLPLLFRSRLGRLGALFASGLIAFSPTLLYFSRFARNDIYVAVFTLGIVVALWRYIDERKPVYLYAGAGLLGLSFATKENTFINVAILLVFLNLWLAADLLRQSRREMGLDRASSAMAYFFLYLPYAWALAALWPFIKGL</sequence>
<organism evidence="3">
    <name type="scientific">marine sediment metagenome</name>
    <dbReference type="NCBI Taxonomy" id="412755"/>
    <lineage>
        <taxon>unclassified sequences</taxon>
        <taxon>metagenomes</taxon>
        <taxon>ecological metagenomes</taxon>
    </lineage>
</organism>
<protein>
    <recommendedName>
        <fullName evidence="2">Glycosyltransferase RgtA/B/C/D-like domain-containing protein</fullName>
    </recommendedName>
</protein>
<dbReference type="Pfam" id="PF13231">
    <property type="entry name" value="PMT_2"/>
    <property type="match status" value="1"/>
</dbReference>
<dbReference type="AlphaFoldDB" id="A0A0F9AE55"/>
<feature type="transmembrane region" description="Helical" evidence="1">
    <location>
        <begin position="99"/>
        <end position="119"/>
    </location>
</feature>
<dbReference type="PANTHER" id="PTHR41710">
    <property type="entry name" value="GLYCOSYL TRANSFERASE, FAMILY 39"/>
    <property type="match status" value="1"/>
</dbReference>
<feature type="transmembrane region" description="Helical" evidence="1">
    <location>
        <begin position="196"/>
        <end position="214"/>
    </location>
</feature>
<keyword evidence="1" id="KW-0812">Transmembrane</keyword>
<dbReference type="InterPro" id="IPR038731">
    <property type="entry name" value="RgtA/B/C-like"/>
</dbReference>
<dbReference type="PANTHER" id="PTHR41710:SF2">
    <property type="entry name" value="GLYCOSYL TRANSFERASE FAMILY 39_83 DOMAIN-CONTAINING PROTEIN"/>
    <property type="match status" value="1"/>
</dbReference>
<keyword evidence="1" id="KW-1133">Transmembrane helix</keyword>
<feature type="non-terminal residue" evidence="3">
    <location>
        <position position="253"/>
    </location>
</feature>
<dbReference type="NCBIfam" id="TIGR03663">
    <property type="entry name" value="flippase activity-associated protein Agl23"/>
    <property type="match status" value="1"/>
</dbReference>
<dbReference type="EMBL" id="LAZR01046431">
    <property type="protein sequence ID" value="KKK96555.1"/>
    <property type="molecule type" value="Genomic_DNA"/>
</dbReference>
<dbReference type="InterPro" id="IPR019962">
    <property type="entry name" value="CHP03663"/>
</dbReference>
<feature type="transmembrane region" description="Helical" evidence="1">
    <location>
        <begin position="24"/>
        <end position="44"/>
    </location>
</feature>
<comment type="caution">
    <text evidence="3">The sequence shown here is derived from an EMBL/GenBank/DDBJ whole genome shotgun (WGS) entry which is preliminary data.</text>
</comment>
<feature type="transmembrane region" description="Helical" evidence="1">
    <location>
        <begin position="126"/>
        <end position="146"/>
    </location>
</feature>
<feature type="transmembrane region" description="Helical" evidence="1">
    <location>
        <begin position="152"/>
        <end position="168"/>
    </location>
</feature>